<dbReference type="AlphaFoldDB" id="A0A977KA35"/>
<dbReference type="GO" id="GO:0006364">
    <property type="term" value="P:rRNA processing"/>
    <property type="evidence" value="ECO:0007669"/>
    <property type="project" value="InterPro"/>
</dbReference>
<dbReference type="SUPFAM" id="SSF52954">
    <property type="entry name" value="Class II aaRS ABD-related"/>
    <property type="match status" value="1"/>
</dbReference>
<name>A0A977KA35_9CREN</name>
<comment type="function">
    <text evidence="2">Probably involved in the biogenesis of the ribosome.</text>
</comment>
<dbReference type="GO" id="GO:0019843">
    <property type="term" value="F:rRNA binding"/>
    <property type="evidence" value="ECO:0007669"/>
    <property type="project" value="InterPro"/>
</dbReference>
<gene>
    <name evidence="4" type="ORF">IPA_08745</name>
</gene>
<dbReference type="PROSITE" id="PS50833">
    <property type="entry name" value="BRIX"/>
    <property type="match status" value="1"/>
</dbReference>
<dbReference type="KEGG" id="ipc:IPA_08745"/>
<dbReference type="Proteomes" id="UP001063698">
    <property type="component" value="Chromosome"/>
</dbReference>
<evidence type="ECO:0000256" key="1">
    <source>
        <dbReference type="ARBA" id="ARBA00022517"/>
    </source>
</evidence>
<evidence type="ECO:0000313" key="4">
    <source>
        <dbReference type="EMBL" id="UXD21848.1"/>
    </source>
</evidence>
<protein>
    <recommendedName>
        <fullName evidence="2">Probable Brix domain-containing ribosomal biogenesis protein</fullName>
    </recommendedName>
</protein>
<keyword evidence="5" id="KW-1185">Reference proteome</keyword>
<evidence type="ECO:0000256" key="2">
    <source>
        <dbReference type="HAMAP-Rule" id="MF_00699"/>
    </source>
</evidence>
<accession>A0A977KA35</accession>
<dbReference type="SMART" id="SM00879">
    <property type="entry name" value="Brix"/>
    <property type="match status" value="1"/>
</dbReference>
<evidence type="ECO:0000313" key="5">
    <source>
        <dbReference type="Proteomes" id="UP001063698"/>
    </source>
</evidence>
<organism evidence="4 5">
    <name type="scientific">Ignicoccus pacificus DSM 13166</name>
    <dbReference type="NCBI Taxonomy" id="940294"/>
    <lineage>
        <taxon>Archaea</taxon>
        <taxon>Thermoproteota</taxon>
        <taxon>Thermoprotei</taxon>
        <taxon>Desulfurococcales</taxon>
        <taxon>Desulfurococcaceae</taxon>
        <taxon>Ignicoccus</taxon>
    </lineage>
</organism>
<dbReference type="Gene3D" id="3.40.50.10480">
    <property type="entry name" value="Probable brix-domain ribosomal biogenesis protein"/>
    <property type="match status" value="1"/>
</dbReference>
<dbReference type="EMBL" id="CP006868">
    <property type="protein sequence ID" value="UXD21848.1"/>
    <property type="molecule type" value="Genomic_DNA"/>
</dbReference>
<sequence length="176" mass="19480">MKYLITTTHSPSQRTRTFVKDLASVLPNSEKVSRGKLSLDLLGAIAADMGADKVLIVGERYGNPSFIEVYDVENAELVKRGTIRLKGVSLSSETKRRVYNVKSLCLEKEVLDEKAQEVLQRLSEILSIPFCEGESDLKASLERGERGFELVFRAPGSKAIVGPVIRIREIDIEGEG</sequence>
<dbReference type="InterPro" id="IPR007109">
    <property type="entry name" value="Brix"/>
</dbReference>
<keyword evidence="1 2" id="KW-0690">Ribosome biogenesis</keyword>
<evidence type="ECO:0000259" key="3">
    <source>
        <dbReference type="PROSITE" id="PS50833"/>
    </source>
</evidence>
<proteinExistence type="inferred from homology"/>
<feature type="domain" description="Brix" evidence="3">
    <location>
        <begin position="1"/>
        <end position="176"/>
    </location>
</feature>
<dbReference type="InterPro" id="IPR023548">
    <property type="entry name" value="Brix_dom_Rbsml_bgen_prot"/>
</dbReference>
<dbReference type="HAMAP" id="MF_00699">
    <property type="entry name" value="BriX"/>
    <property type="match status" value="1"/>
</dbReference>
<reference evidence="4" key="1">
    <citation type="submission" date="2013-11" db="EMBL/GenBank/DDBJ databases">
        <title>Comparative genomics of Ignicoccus.</title>
        <authorList>
            <person name="Podar M."/>
        </authorList>
    </citation>
    <scope>NUCLEOTIDE SEQUENCE</scope>
    <source>
        <strain evidence="4">DSM 13166</strain>
    </source>
</reference>